<accession>A0A6L5YE13</accession>
<dbReference type="EMBL" id="VUNH01000011">
    <property type="protein sequence ID" value="MST56400.1"/>
    <property type="molecule type" value="Genomic_DNA"/>
</dbReference>
<keyword evidence="3" id="KW-1185">Reference proteome</keyword>
<dbReference type="RefSeq" id="WP_154529476.1">
    <property type="nucleotide sequence ID" value="NZ_JAXDZJ010000065.1"/>
</dbReference>
<sequence length="181" mass="19957">MTEKTYELRLLGLTRQLPLRRVADHVTVASFVMLGDTELVETCAEELAKRLPEGIDYLVCPEAKAIPLTHAIARRLGIDYIVIRKTVKAYMDNPLIADVMSITTAAPQHLVMDSADVQKIYHKKVAIIDDVVSTGGSLRAVENILAKTACTVVAKAAPLLEEGGYDGRDLIYIQRHPVFTD</sequence>
<organism evidence="2 3">
    <name type="scientific">Pyramidobacter porci</name>
    <dbReference type="NCBI Taxonomy" id="2605789"/>
    <lineage>
        <taxon>Bacteria</taxon>
        <taxon>Thermotogati</taxon>
        <taxon>Synergistota</taxon>
        <taxon>Synergistia</taxon>
        <taxon>Synergistales</taxon>
        <taxon>Dethiosulfovibrionaceae</taxon>
        <taxon>Pyramidobacter</taxon>
    </lineage>
</organism>
<name>A0A6L5YE13_9BACT</name>
<dbReference type="CDD" id="cd06223">
    <property type="entry name" value="PRTases_typeI"/>
    <property type="match status" value="1"/>
</dbReference>
<gene>
    <name evidence="2" type="ORF">FYJ74_10190</name>
</gene>
<keyword evidence="2" id="KW-0808">Transferase</keyword>
<dbReference type="Proteomes" id="UP000473699">
    <property type="component" value="Unassembled WGS sequence"/>
</dbReference>
<dbReference type="NCBIfam" id="NF005592">
    <property type="entry name" value="PRK07322.1"/>
    <property type="match status" value="1"/>
</dbReference>
<evidence type="ECO:0000313" key="3">
    <source>
        <dbReference type="Proteomes" id="UP000473699"/>
    </source>
</evidence>
<protein>
    <submittedName>
        <fullName evidence="2">Adenine phosphoribosyltransferase</fullName>
    </submittedName>
</protein>
<proteinExistence type="predicted"/>
<dbReference type="GO" id="GO:0016757">
    <property type="term" value="F:glycosyltransferase activity"/>
    <property type="evidence" value="ECO:0007669"/>
    <property type="project" value="UniProtKB-KW"/>
</dbReference>
<evidence type="ECO:0000259" key="1">
    <source>
        <dbReference type="Pfam" id="PF00156"/>
    </source>
</evidence>
<evidence type="ECO:0000313" key="2">
    <source>
        <dbReference type="EMBL" id="MST56400.1"/>
    </source>
</evidence>
<dbReference type="InterPro" id="IPR000836">
    <property type="entry name" value="PRTase_dom"/>
</dbReference>
<comment type="caution">
    <text evidence="2">The sequence shown here is derived from an EMBL/GenBank/DDBJ whole genome shotgun (WGS) entry which is preliminary data.</text>
</comment>
<dbReference type="Pfam" id="PF00156">
    <property type="entry name" value="Pribosyltran"/>
    <property type="match status" value="1"/>
</dbReference>
<dbReference type="PANTHER" id="PTHR43218:SF1">
    <property type="entry name" value="PHOSPHORIBOSYLTRANSFERASE"/>
    <property type="match status" value="1"/>
</dbReference>
<feature type="domain" description="Phosphoribosyltransferase" evidence="1">
    <location>
        <begin position="40"/>
        <end position="156"/>
    </location>
</feature>
<reference evidence="2 3" key="1">
    <citation type="submission" date="2019-08" db="EMBL/GenBank/DDBJ databases">
        <title>In-depth cultivation of the pig gut microbiome towards novel bacterial diversity and tailored functional studies.</title>
        <authorList>
            <person name="Wylensek D."/>
            <person name="Hitch T.C.A."/>
            <person name="Clavel T."/>
        </authorList>
    </citation>
    <scope>NUCLEOTIDE SEQUENCE [LARGE SCALE GENOMIC DNA]</scope>
    <source>
        <strain evidence="2 3">SM-530-WT-4B</strain>
    </source>
</reference>
<dbReference type="Gene3D" id="3.40.50.2020">
    <property type="match status" value="1"/>
</dbReference>
<dbReference type="SUPFAM" id="SSF53271">
    <property type="entry name" value="PRTase-like"/>
    <property type="match status" value="1"/>
</dbReference>
<dbReference type="AlphaFoldDB" id="A0A6L5YE13"/>
<dbReference type="InterPro" id="IPR029057">
    <property type="entry name" value="PRTase-like"/>
</dbReference>
<dbReference type="PANTHER" id="PTHR43218">
    <property type="entry name" value="PHOSPHORIBOSYLTRANSFERASE-RELATED"/>
    <property type="match status" value="1"/>
</dbReference>
<keyword evidence="2" id="KW-0328">Glycosyltransferase</keyword>